<evidence type="ECO:0000256" key="3">
    <source>
        <dbReference type="ARBA" id="ARBA00023125"/>
    </source>
</evidence>
<keyword evidence="4" id="KW-0804">Transcription</keyword>
<dbReference type="InterPro" id="IPR036390">
    <property type="entry name" value="WH_DNA-bd_sf"/>
</dbReference>
<dbReference type="InterPro" id="IPR000847">
    <property type="entry name" value="LysR_HTH_N"/>
</dbReference>
<dbReference type="EMBL" id="RKHR01000004">
    <property type="protein sequence ID" value="ROS01458.1"/>
    <property type="molecule type" value="Genomic_DNA"/>
</dbReference>
<evidence type="ECO:0000256" key="4">
    <source>
        <dbReference type="ARBA" id="ARBA00023163"/>
    </source>
</evidence>
<dbReference type="FunFam" id="1.10.10.10:FF:000001">
    <property type="entry name" value="LysR family transcriptional regulator"/>
    <property type="match status" value="1"/>
</dbReference>
<dbReference type="PANTHER" id="PTHR30419:SF30">
    <property type="entry name" value="LYSR FAMILY TRANSCRIPTIONAL REGULATOR"/>
    <property type="match status" value="1"/>
</dbReference>
<dbReference type="GO" id="GO:0005829">
    <property type="term" value="C:cytosol"/>
    <property type="evidence" value="ECO:0007669"/>
    <property type="project" value="TreeGrafter"/>
</dbReference>
<gene>
    <name evidence="6" type="ORF">EDC56_1900</name>
</gene>
<proteinExistence type="inferred from homology"/>
<dbReference type="InterPro" id="IPR036388">
    <property type="entry name" value="WH-like_DNA-bd_sf"/>
</dbReference>
<keyword evidence="2" id="KW-0805">Transcription regulation</keyword>
<dbReference type="AlphaFoldDB" id="A0A3N2DNR6"/>
<comment type="caution">
    <text evidence="6">The sequence shown here is derived from an EMBL/GenBank/DDBJ whole genome shotgun (WGS) entry which is preliminary data.</text>
</comment>
<feature type="domain" description="HTH lysR-type" evidence="5">
    <location>
        <begin position="1"/>
        <end position="58"/>
    </location>
</feature>
<dbReference type="Pfam" id="PF00126">
    <property type="entry name" value="HTH_1"/>
    <property type="match status" value="1"/>
</dbReference>
<dbReference type="PANTHER" id="PTHR30419">
    <property type="entry name" value="HTH-TYPE TRANSCRIPTIONAL REGULATOR YBHD"/>
    <property type="match status" value="1"/>
</dbReference>
<evidence type="ECO:0000256" key="2">
    <source>
        <dbReference type="ARBA" id="ARBA00023015"/>
    </source>
</evidence>
<comment type="similarity">
    <text evidence="1">Belongs to the LysR transcriptional regulatory family.</text>
</comment>
<organism evidence="6 7">
    <name type="scientific">Sinobacterium caligoides</name>
    <dbReference type="NCBI Taxonomy" id="933926"/>
    <lineage>
        <taxon>Bacteria</taxon>
        <taxon>Pseudomonadati</taxon>
        <taxon>Pseudomonadota</taxon>
        <taxon>Gammaproteobacteria</taxon>
        <taxon>Cellvibrionales</taxon>
        <taxon>Spongiibacteraceae</taxon>
        <taxon>Sinobacterium</taxon>
    </lineage>
</organism>
<dbReference type="SUPFAM" id="SSF46785">
    <property type="entry name" value="Winged helix' DNA-binding domain"/>
    <property type="match status" value="1"/>
</dbReference>
<dbReference type="InterPro" id="IPR005119">
    <property type="entry name" value="LysR_subst-bd"/>
</dbReference>
<dbReference type="Gene3D" id="3.40.190.290">
    <property type="match status" value="1"/>
</dbReference>
<evidence type="ECO:0000256" key="1">
    <source>
        <dbReference type="ARBA" id="ARBA00009437"/>
    </source>
</evidence>
<sequence length="293" mass="32435">MDLRKLQIFLVVAEQLSFSAAAKQLHMAQPAVSIAIRKLEEELGTLLLERAHRGIRLTEEGLVTQARARDILQQVKELNHCVGEMANLLRGEVRIACPSMVATYLLPELLGDFLLTHTGLTASVTQNGTQHIEQMLLDDQIELGVVTITDGQEGLETQPLIEQEVQLCVALDHPLAKHQVIELPQLSNLAMVIYESDYYIRKLLDAACATHKVSPDIRLQTNFLPLIKGMVKRGIGVTVGLNMMAEQEDSLAGIPFQPPIHIQMAIAKRRGRVISRANQALLDWLAHAPHVAP</sequence>
<reference evidence="6 7" key="1">
    <citation type="submission" date="2018-11" db="EMBL/GenBank/DDBJ databases">
        <title>Genomic Encyclopedia of Type Strains, Phase IV (KMG-IV): sequencing the most valuable type-strain genomes for metagenomic binning, comparative biology and taxonomic classification.</title>
        <authorList>
            <person name="Goeker M."/>
        </authorList>
    </citation>
    <scope>NUCLEOTIDE SEQUENCE [LARGE SCALE GENOMIC DNA]</scope>
    <source>
        <strain evidence="6 7">DSM 100316</strain>
    </source>
</reference>
<name>A0A3N2DNR6_9GAMM</name>
<evidence type="ECO:0000259" key="5">
    <source>
        <dbReference type="PROSITE" id="PS50931"/>
    </source>
</evidence>
<evidence type="ECO:0000313" key="7">
    <source>
        <dbReference type="Proteomes" id="UP000275394"/>
    </source>
</evidence>
<dbReference type="GO" id="GO:0003700">
    <property type="term" value="F:DNA-binding transcription factor activity"/>
    <property type="evidence" value="ECO:0007669"/>
    <property type="project" value="InterPro"/>
</dbReference>
<dbReference type="PROSITE" id="PS50931">
    <property type="entry name" value="HTH_LYSR"/>
    <property type="match status" value="1"/>
</dbReference>
<dbReference type="InterPro" id="IPR050950">
    <property type="entry name" value="HTH-type_LysR_regulators"/>
</dbReference>
<dbReference type="Pfam" id="PF03466">
    <property type="entry name" value="LysR_substrate"/>
    <property type="match status" value="1"/>
</dbReference>
<dbReference type="OrthoDB" id="9786526at2"/>
<dbReference type="CDD" id="cd05466">
    <property type="entry name" value="PBP2_LTTR_substrate"/>
    <property type="match status" value="1"/>
</dbReference>
<keyword evidence="3 6" id="KW-0238">DNA-binding</keyword>
<dbReference type="Gene3D" id="1.10.10.10">
    <property type="entry name" value="Winged helix-like DNA-binding domain superfamily/Winged helix DNA-binding domain"/>
    <property type="match status" value="1"/>
</dbReference>
<dbReference type="Proteomes" id="UP000275394">
    <property type="component" value="Unassembled WGS sequence"/>
</dbReference>
<evidence type="ECO:0000313" key="6">
    <source>
        <dbReference type="EMBL" id="ROS01458.1"/>
    </source>
</evidence>
<dbReference type="GO" id="GO:0003677">
    <property type="term" value="F:DNA binding"/>
    <property type="evidence" value="ECO:0007669"/>
    <property type="project" value="UniProtKB-KW"/>
</dbReference>
<dbReference type="PRINTS" id="PR00039">
    <property type="entry name" value="HTHLYSR"/>
</dbReference>
<keyword evidence="7" id="KW-1185">Reference proteome</keyword>
<dbReference type="SUPFAM" id="SSF53850">
    <property type="entry name" value="Periplasmic binding protein-like II"/>
    <property type="match status" value="1"/>
</dbReference>
<accession>A0A3N2DNR6</accession>
<protein>
    <submittedName>
        <fullName evidence="6">DNA-binding transcriptional LysR family regulator</fullName>
    </submittedName>
</protein>
<dbReference type="RefSeq" id="WP_123712247.1">
    <property type="nucleotide sequence ID" value="NZ_RKHR01000004.1"/>
</dbReference>